<gene>
    <name evidence="1" type="ORF">A6A05_04920</name>
</gene>
<sequence>MSVDLRLDGNTLTISDDGSFDRMGAIPEGPLSIELTAMFDEFSGDFDGYDIELTGIGSDVFALAIGIGLRITLREHRKVIDGQHRYTAVGNLITLSRDITMSEVVEALINPPPVTEMVRRQ</sequence>
<keyword evidence="2" id="KW-1185">Reference proteome</keyword>
<dbReference type="Proteomes" id="UP000078543">
    <property type="component" value="Unassembled WGS sequence"/>
</dbReference>
<accession>A0A178M8Z7</accession>
<evidence type="ECO:0000313" key="1">
    <source>
        <dbReference type="EMBL" id="OAN44508.1"/>
    </source>
</evidence>
<dbReference type="STRING" id="1437059.A6A05_04920"/>
<dbReference type="AlphaFoldDB" id="A0A178M8Z7"/>
<proteinExistence type="predicted"/>
<name>A0A178M8Z7_9PROT</name>
<dbReference type="RefSeq" id="WP_068489615.1">
    <property type="nucleotide sequence ID" value="NZ_LWQU01000196.1"/>
</dbReference>
<comment type="caution">
    <text evidence="1">The sequence shown here is derived from an EMBL/GenBank/DDBJ whole genome shotgun (WGS) entry which is preliminary data.</text>
</comment>
<dbReference type="EMBL" id="LWQU01000196">
    <property type="protein sequence ID" value="OAN44508.1"/>
    <property type="molecule type" value="Genomic_DNA"/>
</dbReference>
<organism evidence="1 2">
    <name type="scientific">Magnetospirillum moscoviense</name>
    <dbReference type="NCBI Taxonomy" id="1437059"/>
    <lineage>
        <taxon>Bacteria</taxon>
        <taxon>Pseudomonadati</taxon>
        <taxon>Pseudomonadota</taxon>
        <taxon>Alphaproteobacteria</taxon>
        <taxon>Rhodospirillales</taxon>
        <taxon>Rhodospirillaceae</taxon>
        <taxon>Magnetospirillum</taxon>
    </lineage>
</organism>
<reference evidence="1 2" key="1">
    <citation type="submission" date="2016-04" db="EMBL/GenBank/DDBJ databases">
        <title>Draft genome sequence of freshwater magnetotactic bacteria Magnetospirillum marisnigri SP-1 and Magnetospirillum moscoviense BB-1.</title>
        <authorList>
            <person name="Koziaeva V."/>
            <person name="Dziuba M.V."/>
            <person name="Ivanov T.M."/>
            <person name="Kuznetsov B."/>
            <person name="Grouzdev D.S."/>
        </authorList>
    </citation>
    <scope>NUCLEOTIDE SEQUENCE [LARGE SCALE GENOMIC DNA]</scope>
    <source>
        <strain evidence="1 2">BB-1</strain>
    </source>
</reference>
<dbReference type="OrthoDB" id="7351849at2"/>
<protein>
    <submittedName>
        <fullName evidence="1">Uncharacterized protein</fullName>
    </submittedName>
</protein>
<evidence type="ECO:0000313" key="2">
    <source>
        <dbReference type="Proteomes" id="UP000078543"/>
    </source>
</evidence>